<evidence type="ECO:0000313" key="6">
    <source>
        <dbReference type="Proteomes" id="UP000035268"/>
    </source>
</evidence>
<evidence type="ECO:0000256" key="2">
    <source>
        <dbReference type="ARBA" id="ARBA00022801"/>
    </source>
</evidence>
<dbReference type="GO" id="GO:0046872">
    <property type="term" value="F:metal ion binding"/>
    <property type="evidence" value="ECO:0007669"/>
    <property type="project" value="UniProtKB-KW"/>
</dbReference>
<evidence type="ECO:0000259" key="4">
    <source>
        <dbReference type="Pfam" id="PF01979"/>
    </source>
</evidence>
<dbReference type="AlphaFoldDB" id="A0A0G3EJU4"/>
<dbReference type="InterPro" id="IPR006680">
    <property type="entry name" value="Amidohydro-rel"/>
</dbReference>
<dbReference type="GO" id="GO:0050270">
    <property type="term" value="F:S-adenosylhomocysteine deaminase activity"/>
    <property type="evidence" value="ECO:0007669"/>
    <property type="project" value="UniProtKB-EC"/>
</dbReference>
<dbReference type="InterPro" id="IPR011059">
    <property type="entry name" value="Metal-dep_hydrolase_composite"/>
</dbReference>
<evidence type="ECO:0000313" key="5">
    <source>
        <dbReference type="EMBL" id="AKJ64399.1"/>
    </source>
</evidence>
<dbReference type="PANTHER" id="PTHR43794:SF11">
    <property type="entry name" value="AMIDOHYDROLASE-RELATED DOMAIN-CONTAINING PROTEIN"/>
    <property type="match status" value="1"/>
</dbReference>
<dbReference type="PATRIC" id="fig|1609981.3.peg.1198"/>
<dbReference type="SUPFAM" id="SSF51338">
    <property type="entry name" value="Composite domain of metallo-dependent hydrolases"/>
    <property type="match status" value="1"/>
</dbReference>
<keyword evidence="2 5" id="KW-0378">Hydrolase</keyword>
<keyword evidence="1" id="KW-0479">Metal-binding</keyword>
<dbReference type="InterPro" id="IPR032466">
    <property type="entry name" value="Metal_Hydrolase"/>
</dbReference>
<dbReference type="Gene3D" id="3.20.20.140">
    <property type="entry name" value="Metal-dependent hydrolases"/>
    <property type="match status" value="1"/>
</dbReference>
<protein>
    <submittedName>
        <fullName evidence="5">5-methylthioadenosine/S-adenosylhomocysteine deaminase</fullName>
        <ecNumber evidence="5">3.5.4.28</ecNumber>
    </submittedName>
</protein>
<reference evidence="6" key="1">
    <citation type="submission" date="2015-02" db="EMBL/GenBank/DDBJ databases">
        <title>Description and complete genome sequence of the first cultured representative of the subdivision 5 of the Verrucomicrobia phylum.</title>
        <authorList>
            <person name="Spring S."/>
            <person name="Bunk B."/>
            <person name="Sproer C."/>
            <person name="Klenk H.-P."/>
        </authorList>
    </citation>
    <scope>NUCLEOTIDE SEQUENCE [LARGE SCALE GENOMIC DNA]</scope>
    <source>
        <strain evidence="6">L21-Fru-AB</strain>
    </source>
</reference>
<dbReference type="Proteomes" id="UP000035268">
    <property type="component" value="Chromosome"/>
</dbReference>
<keyword evidence="3" id="KW-0862">Zinc</keyword>
<reference evidence="5 6" key="2">
    <citation type="journal article" date="2016" name="ISME J.">
        <title>Characterization of the first cultured representative of Verrucomicrobia subdivision 5 indicates the proposal of a novel phylum.</title>
        <authorList>
            <person name="Spring S."/>
            <person name="Bunk B."/>
            <person name="Sproer C."/>
            <person name="Schumann P."/>
            <person name="Rohde M."/>
            <person name="Tindall B.J."/>
            <person name="Klenk H.P."/>
        </authorList>
    </citation>
    <scope>NUCLEOTIDE SEQUENCE [LARGE SCALE GENOMIC DNA]</scope>
    <source>
        <strain evidence="5 6">L21-Fru-AB</strain>
    </source>
</reference>
<dbReference type="Pfam" id="PF01979">
    <property type="entry name" value="Amidohydro_1"/>
    <property type="match status" value="1"/>
</dbReference>
<dbReference type="RefSeq" id="WP_052881733.1">
    <property type="nucleotide sequence ID" value="NZ_CP010904.1"/>
</dbReference>
<dbReference type="STRING" id="1307763.L21SP4_01149"/>
<organism evidence="5 6">
    <name type="scientific">Kiritimatiella glycovorans</name>
    <dbReference type="NCBI Taxonomy" id="1307763"/>
    <lineage>
        <taxon>Bacteria</taxon>
        <taxon>Pseudomonadati</taxon>
        <taxon>Kiritimatiellota</taxon>
        <taxon>Kiritimatiellia</taxon>
        <taxon>Kiritimatiellales</taxon>
        <taxon>Kiritimatiellaceae</taxon>
        <taxon>Kiritimatiella</taxon>
    </lineage>
</organism>
<dbReference type="OrthoDB" id="3189065at2"/>
<gene>
    <name evidence="5" type="primary">mtaD</name>
    <name evidence="5" type="ORF">L21SP4_01149</name>
</gene>
<dbReference type="EMBL" id="CP010904">
    <property type="protein sequence ID" value="AKJ64399.1"/>
    <property type="molecule type" value="Genomic_DNA"/>
</dbReference>
<dbReference type="EC" id="3.5.4.28" evidence="5"/>
<dbReference type="PANTHER" id="PTHR43794">
    <property type="entry name" value="AMINOHYDROLASE SSNA-RELATED"/>
    <property type="match status" value="1"/>
</dbReference>
<dbReference type="CDD" id="cd01298">
    <property type="entry name" value="ATZ_TRZ_like"/>
    <property type="match status" value="1"/>
</dbReference>
<accession>A0A0G3EJU4</accession>
<dbReference type="KEGG" id="vbl:L21SP4_01149"/>
<dbReference type="Gene3D" id="2.30.40.10">
    <property type="entry name" value="Urease, subunit C, domain 1"/>
    <property type="match status" value="1"/>
</dbReference>
<evidence type="ECO:0000256" key="3">
    <source>
        <dbReference type="ARBA" id="ARBA00022833"/>
    </source>
</evidence>
<sequence>MSLLIHNVRLDGNPTDIRIDRNRFTRIAPGQDEPADTVIDGAGFAILPTFHNGHTHAAMTLLRGYADDMDLETWLNRHIWPLESKLREEDVYNGARLACAEMIRSGTTFFNDMYWHPHGTARAADAMGLRADISAVFIDFHDPDKADEERRNNDALLRAADRYPDRIRITLGPHAVYTVSEASLRWAAEVSESRACDIHIHLAETEEECRNAQESFGCSPVAHLDRNGVLGPRTVAAHVNWVDEKEMDLLAERGVRVAHNPASNMKLASGSFPYADLAGRGIKVCLGTDGASSNNNLDMGETMKLAALHAKLRYRDPTVLGAEEVFELATGGAANLFARESGRIREGMLADAMLVNLGHPRLNPGYNLISDMVYAADSSCIDTVICDGRILMRGGVIEGEEEIVAKARESRDYLLGRP</sequence>
<keyword evidence="6" id="KW-1185">Reference proteome</keyword>
<proteinExistence type="predicted"/>
<dbReference type="InterPro" id="IPR050287">
    <property type="entry name" value="MTA/SAH_deaminase"/>
</dbReference>
<dbReference type="SUPFAM" id="SSF51556">
    <property type="entry name" value="Metallo-dependent hydrolases"/>
    <property type="match status" value="1"/>
</dbReference>
<name>A0A0G3EJU4_9BACT</name>
<evidence type="ECO:0000256" key="1">
    <source>
        <dbReference type="ARBA" id="ARBA00022723"/>
    </source>
</evidence>
<feature type="domain" description="Amidohydrolase-related" evidence="4">
    <location>
        <begin position="46"/>
        <end position="390"/>
    </location>
</feature>
<dbReference type="FunFam" id="3.20.20.140:FF:000014">
    <property type="entry name" value="5-methylthioadenosine/S-adenosylhomocysteine deaminase"/>
    <property type="match status" value="1"/>
</dbReference>